<evidence type="ECO:0000256" key="2">
    <source>
        <dbReference type="ARBA" id="ARBA00008816"/>
    </source>
</evidence>
<dbReference type="SMART" id="SM00014">
    <property type="entry name" value="acidPPc"/>
    <property type="match status" value="1"/>
</dbReference>
<evidence type="ECO:0000256" key="5">
    <source>
        <dbReference type="ARBA" id="ARBA00023136"/>
    </source>
</evidence>
<dbReference type="PANTHER" id="PTHR10165">
    <property type="entry name" value="LIPID PHOSPHATE PHOSPHATASE"/>
    <property type="match status" value="1"/>
</dbReference>
<dbReference type="InterPro" id="IPR000326">
    <property type="entry name" value="PAP2/HPO"/>
</dbReference>
<evidence type="ECO:0000256" key="6">
    <source>
        <dbReference type="SAM" id="Phobius"/>
    </source>
</evidence>
<protein>
    <submittedName>
        <fullName evidence="9">Phospholipid phosphatase 1-like isoform X1</fullName>
    </submittedName>
</protein>
<feature type="transmembrane region" description="Helical" evidence="6">
    <location>
        <begin position="42"/>
        <end position="63"/>
    </location>
</feature>
<keyword evidence="5 6" id="KW-0472">Membrane</keyword>
<feature type="transmembrane region" description="Helical" evidence="6">
    <location>
        <begin position="93"/>
        <end position="115"/>
    </location>
</feature>
<dbReference type="InterPro" id="IPR036938">
    <property type="entry name" value="PAP2/HPO_sf"/>
</dbReference>
<feature type="transmembrane region" description="Helical" evidence="6">
    <location>
        <begin position="263"/>
        <end position="283"/>
    </location>
</feature>
<gene>
    <name evidence="9" type="primary">LOC108623089</name>
</gene>
<dbReference type="GeneID" id="108623089"/>
<dbReference type="RefSeq" id="XP_017876867.1">
    <property type="nucleotide sequence ID" value="XM_018021378.2"/>
</dbReference>
<feature type="transmembrane region" description="Helical" evidence="6">
    <location>
        <begin position="208"/>
        <end position="226"/>
    </location>
</feature>
<keyword evidence="3 6" id="KW-0812">Transmembrane</keyword>
<name>A0AAJ7ITQ5_9HYME</name>
<feature type="transmembrane region" description="Helical" evidence="6">
    <location>
        <begin position="136"/>
        <end position="160"/>
    </location>
</feature>
<evidence type="ECO:0000256" key="4">
    <source>
        <dbReference type="ARBA" id="ARBA00022989"/>
    </source>
</evidence>
<evidence type="ECO:0000256" key="3">
    <source>
        <dbReference type="ARBA" id="ARBA00022692"/>
    </source>
</evidence>
<dbReference type="SUPFAM" id="SSF48317">
    <property type="entry name" value="Acid phosphatase/Vanadium-dependent haloperoxidase"/>
    <property type="match status" value="1"/>
</dbReference>
<feature type="domain" description="Phosphatidic acid phosphatase type 2/haloperoxidase" evidence="7">
    <location>
        <begin position="139"/>
        <end position="281"/>
    </location>
</feature>
<proteinExistence type="inferred from homology"/>
<dbReference type="Gene3D" id="1.20.144.10">
    <property type="entry name" value="Phosphatidic acid phosphatase type 2/haloperoxidase"/>
    <property type="match status" value="1"/>
</dbReference>
<reference evidence="9" key="1">
    <citation type="submission" date="2025-08" db="UniProtKB">
        <authorList>
            <consortium name="RefSeq"/>
        </authorList>
    </citation>
    <scope>IDENTIFICATION</scope>
    <source>
        <tissue evidence="9">Whole body</tissue>
    </source>
</reference>
<comment type="similarity">
    <text evidence="2">Belongs to the PA-phosphatase related phosphoesterase family.</text>
</comment>
<evidence type="ECO:0000313" key="9">
    <source>
        <dbReference type="RefSeq" id="XP_017876867.1"/>
    </source>
</evidence>
<dbReference type="Proteomes" id="UP000694925">
    <property type="component" value="Unplaced"/>
</dbReference>
<dbReference type="GO" id="GO:0046839">
    <property type="term" value="P:phospholipid dephosphorylation"/>
    <property type="evidence" value="ECO:0007669"/>
    <property type="project" value="TreeGrafter"/>
</dbReference>
<evidence type="ECO:0000313" key="8">
    <source>
        <dbReference type="Proteomes" id="UP000694925"/>
    </source>
</evidence>
<accession>A0AAJ7ITQ5</accession>
<dbReference type="AlphaFoldDB" id="A0AAJ7ITQ5"/>
<dbReference type="InterPro" id="IPR043216">
    <property type="entry name" value="PAP-like"/>
</dbReference>
<dbReference type="GO" id="GO:0007165">
    <property type="term" value="P:signal transduction"/>
    <property type="evidence" value="ECO:0007669"/>
    <property type="project" value="TreeGrafter"/>
</dbReference>
<keyword evidence="8" id="KW-1185">Reference proteome</keyword>
<evidence type="ECO:0000259" key="7">
    <source>
        <dbReference type="SMART" id="SM00014"/>
    </source>
</evidence>
<dbReference type="GO" id="GO:0005886">
    <property type="term" value="C:plasma membrane"/>
    <property type="evidence" value="ECO:0007669"/>
    <property type="project" value="TreeGrafter"/>
</dbReference>
<dbReference type="Pfam" id="PF01569">
    <property type="entry name" value="PAP2"/>
    <property type="match status" value="1"/>
</dbReference>
<sequence>MQSSTEQLTCSAGNLEEIQDNPDGLSRRTVSEKIMSICKNTIRWVLVLDAFLAVSVIVLLAVLEFATVPQQHVGFYCNDPKISFKFMGDTVSMTSLIVGSVLMPILVMWITEFVCYSASNYEKSLGCAGSRTKQVWLWYGHYSVGIIALTFICDVIKTLIGEPRPHFLDTCKPREAENCTDEYVATYTCTNKEYSTWFISDSSKSFPSGHSALSMFTTVFIVWYLQNRLPDWTFFLKPWLQCMICLWTVVCSITRIGDNRHHWWDVLAGLMFGLAFSVLTITVSCRKFHLDRKVPEDYNDPVENEQINLNNKRQHSVKKLLETTVDVSESRELRNVKPSTWKE</sequence>
<dbReference type="PANTHER" id="PTHR10165:SF103">
    <property type="entry name" value="PHOSPHOLIPID PHOSPHATASE HOMOLOG 1.2 HOMOLOG"/>
    <property type="match status" value="1"/>
</dbReference>
<dbReference type="GO" id="GO:0006644">
    <property type="term" value="P:phospholipid metabolic process"/>
    <property type="evidence" value="ECO:0007669"/>
    <property type="project" value="InterPro"/>
</dbReference>
<evidence type="ECO:0000256" key="1">
    <source>
        <dbReference type="ARBA" id="ARBA00004141"/>
    </source>
</evidence>
<dbReference type="GO" id="GO:0008195">
    <property type="term" value="F:phosphatidate phosphatase activity"/>
    <property type="evidence" value="ECO:0007669"/>
    <property type="project" value="TreeGrafter"/>
</dbReference>
<feature type="transmembrane region" description="Helical" evidence="6">
    <location>
        <begin position="238"/>
        <end position="257"/>
    </location>
</feature>
<keyword evidence="4 6" id="KW-1133">Transmembrane helix</keyword>
<comment type="subcellular location">
    <subcellularLocation>
        <location evidence="1">Membrane</location>
        <topology evidence="1">Multi-pass membrane protein</topology>
    </subcellularLocation>
</comment>
<organism evidence="8 9">
    <name type="scientific">Ceratina calcarata</name>
    <dbReference type="NCBI Taxonomy" id="156304"/>
    <lineage>
        <taxon>Eukaryota</taxon>
        <taxon>Metazoa</taxon>
        <taxon>Ecdysozoa</taxon>
        <taxon>Arthropoda</taxon>
        <taxon>Hexapoda</taxon>
        <taxon>Insecta</taxon>
        <taxon>Pterygota</taxon>
        <taxon>Neoptera</taxon>
        <taxon>Endopterygota</taxon>
        <taxon>Hymenoptera</taxon>
        <taxon>Apocrita</taxon>
        <taxon>Aculeata</taxon>
        <taxon>Apoidea</taxon>
        <taxon>Anthophila</taxon>
        <taxon>Apidae</taxon>
        <taxon>Ceratina</taxon>
        <taxon>Zadontomerus</taxon>
    </lineage>
</organism>
<dbReference type="KEGG" id="ccal:108623089"/>